<sequence>MEKSTKIMVLEITAGIIFHNLVCVVLAFFFFRRGPVFSGLLVGMVGAVLMLLHMAYCLERAARSPDSGEAGRKTAGGVLIRGICYIAVLTVALWKFSDRINVLAVAVGALGLKTGAYLQPAVRRLRGGKADGNAGSSTDG</sequence>
<feature type="transmembrane region" description="Helical" evidence="6">
    <location>
        <begin position="78"/>
        <end position="94"/>
    </location>
</feature>
<keyword evidence="4 6" id="KW-1133">Transmembrane helix</keyword>
<evidence type="ECO:0000256" key="6">
    <source>
        <dbReference type="SAM" id="Phobius"/>
    </source>
</evidence>
<evidence type="ECO:0000313" key="7">
    <source>
        <dbReference type="EMBL" id="HIZ80240.1"/>
    </source>
</evidence>
<dbReference type="Proteomes" id="UP000824101">
    <property type="component" value="Unassembled WGS sequence"/>
</dbReference>
<dbReference type="EMBL" id="DXBC01000169">
    <property type="protein sequence ID" value="HIZ80240.1"/>
    <property type="molecule type" value="Genomic_DNA"/>
</dbReference>
<comment type="caution">
    <text evidence="7">The sequence shown here is derived from an EMBL/GenBank/DDBJ whole genome shotgun (WGS) entry which is preliminary data.</text>
</comment>
<reference evidence="7" key="2">
    <citation type="submission" date="2021-04" db="EMBL/GenBank/DDBJ databases">
        <authorList>
            <person name="Gilroy R."/>
        </authorList>
    </citation>
    <scope>NUCLEOTIDE SEQUENCE</scope>
    <source>
        <strain evidence="7">ChiBcec1-1093</strain>
    </source>
</reference>
<protein>
    <submittedName>
        <fullName evidence="7">ATP synthase subunit I</fullName>
    </submittedName>
</protein>
<keyword evidence="2" id="KW-1003">Cell membrane</keyword>
<dbReference type="InterPro" id="IPR005598">
    <property type="entry name" value="ATP_synth_I"/>
</dbReference>
<evidence type="ECO:0000256" key="2">
    <source>
        <dbReference type="ARBA" id="ARBA00022475"/>
    </source>
</evidence>
<reference evidence="7" key="1">
    <citation type="journal article" date="2021" name="PeerJ">
        <title>Extensive microbial diversity within the chicken gut microbiome revealed by metagenomics and culture.</title>
        <authorList>
            <person name="Gilroy R."/>
            <person name="Ravi A."/>
            <person name="Getino M."/>
            <person name="Pursley I."/>
            <person name="Horton D.L."/>
            <person name="Alikhan N.F."/>
            <person name="Baker D."/>
            <person name="Gharbi K."/>
            <person name="Hall N."/>
            <person name="Watson M."/>
            <person name="Adriaenssens E.M."/>
            <person name="Foster-Nyarko E."/>
            <person name="Jarju S."/>
            <person name="Secka A."/>
            <person name="Antonio M."/>
            <person name="Oren A."/>
            <person name="Chaudhuri R.R."/>
            <person name="La Ragione R."/>
            <person name="Hildebrand F."/>
            <person name="Pallen M.J."/>
        </authorList>
    </citation>
    <scope>NUCLEOTIDE SEQUENCE</scope>
    <source>
        <strain evidence="7">ChiBcec1-1093</strain>
    </source>
</reference>
<evidence type="ECO:0000256" key="5">
    <source>
        <dbReference type="ARBA" id="ARBA00023136"/>
    </source>
</evidence>
<feature type="transmembrane region" description="Helical" evidence="6">
    <location>
        <begin position="7"/>
        <end position="31"/>
    </location>
</feature>
<dbReference type="Pfam" id="PF03899">
    <property type="entry name" value="ATP-synt_I"/>
    <property type="match status" value="1"/>
</dbReference>
<evidence type="ECO:0000256" key="1">
    <source>
        <dbReference type="ARBA" id="ARBA00004651"/>
    </source>
</evidence>
<keyword evidence="5 6" id="KW-0472">Membrane</keyword>
<dbReference type="GO" id="GO:0005886">
    <property type="term" value="C:plasma membrane"/>
    <property type="evidence" value="ECO:0007669"/>
    <property type="project" value="UniProtKB-SubCell"/>
</dbReference>
<dbReference type="AlphaFoldDB" id="A0A9D2K5U1"/>
<evidence type="ECO:0000256" key="4">
    <source>
        <dbReference type="ARBA" id="ARBA00022989"/>
    </source>
</evidence>
<proteinExistence type="predicted"/>
<feature type="transmembrane region" description="Helical" evidence="6">
    <location>
        <begin position="37"/>
        <end position="58"/>
    </location>
</feature>
<organism evidence="7 8">
    <name type="scientific">Candidatus Lachnoclostridium stercorigallinarum</name>
    <dbReference type="NCBI Taxonomy" id="2838634"/>
    <lineage>
        <taxon>Bacteria</taxon>
        <taxon>Bacillati</taxon>
        <taxon>Bacillota</taxon>
        <taxon>Clostridia</taxon>
        <taxon>Lachnospirales</taxon>
        <taxon>Lachnospiraceae</taxon>
    </lineage>
</organism>
<keyword evidence="3 6" id="KW-0812">Transmembrane</keyword>
<name>A0A9D2K5U1_9FIRM</name>
<evidence type="ECO:0000256" key="3">
    <source>
        <dbReference type="ARBA" id="ARBA00022692"/>
    </source>
</evidence>
<gene>
    <name evidence="7" type="ORF">IAA17_10680</name>
</gene>
<accession>A0A9D2K5U1</accession>
<comment type="subcellular location">
    <subcellularLocation>
        <location evidence="1">Cell membrane</location>
        <topology evidence="1">Multi-pass membrane protein</topology>
    </subcellularLocation>
</comment>
<evidence type="ECO:0000313" key="8">
    <source>
        <dbReference type="Proteomes" id="UP000824101"/>
    </source>
</evidence>